<comment type="cofactor">
    <cofactor evidence="1">
        <name>Mg(2+)</name>
        <dbReference type="ChEBI" id="CHEBI:18420"/>
    </cofactor>
</comment>
<dbReference type="GO" id="GO:0016887">
    <property type="term" value="F:ATP hydrolysis activity"/>
    <property type="evidence" value="ECO:0007669"/>
    <property type="project" value="RHEA"/>
</dbReference>
<gene>
    <name evidence="4" type="ORF">K457DRAFT_514918</name>
</gene>
<dbReference type="PANTHER" id="PTHR47642">
    <property type="entry name" value="ATP-DEPENDENT DNA HELICASE"/>
    <property type="match status" value="1"/>
</dbReference>
<evidence type="ECO:0000313" key="5">
    <source>
        <dbReference type="Proteomes" id="UP000078512"/>
    </source>
</evidence>
<dbReference type="Gene3D" id="3.40.50.300">
    <property type="entry name" value="P-loop containing nucleotide triphosphate hydrolases"/>
    <property type="match status" value="1"/>
</dbReference>
<keyword evidence="1" id="KW-0234">DNA repair</keyword>
<dbReference type="GO" id="GO:0000723">
    <property type="term" value="P:telomere maintenance"/>
    <property type="evidence" value="ECO:0007669"/>
    <property type="project" value="InterPro"/>
</dbReference>
<dbReference type="InterPro" id="IPR027417">
    <property type="entry name" value="P-loop_NTPase"/>
</dbReference>
<name>A0A197JW58_9FUNG</name>
<protein>
    <recommendedName>
        <fullName evidence="1">ATP-dependent DNA helicase</fullName>
        <ecNumber evidence="1">5.6.2.3</ecNumber>
    </recommendedName>
</protein>
<keyword evidence="1" id="KW-0378">Hydrolase</keyword>
<dbReference type="PANTHER" id="PTHR47642:SF5">
    <property type="entry name" value="ATP-DEPENDENT DNA HELICASE"/>
    <property type="match status" value="1"/>
</dbReference>
<dbReference type="InterPro" id="IPR051055">
    <property type="entry name" value="PIF1_helicase"/>
</dbReference>
<dbReference type="AlphaFoldDB" id="A0A197JW58"/>
<dbReference type="GO" id="GO:0006310">
    <property type="term" value="P:DNA recombination"/>
    <property type="evidence" value="ECO:0007669"/>
    <property type="project" value="UniProtKB-KW"/>
</dbReference>
<keyword evidence="1" id="KW-0227">DNA damage</keyword>
<feature type="region of interest" description="Disordered" evidence="2">
    <location>
        <begin position="113"/>
        <end position="133"/>
    </location>
</feature>
<evidence type="ECO:0000313" key="4">
    <source>
        <dbReference type="EMBL" id="OAQ29203.1"/>
    </source>
</evidence>
<dbReference type="SUPFAM" id="SSF52540">
    <property type="entry name" value="P-loop containing nucleoside triphosphate hydrolases"/>
    <property type="match status" value="1"/>
</dbReference>
<dbReference type="GO" id="GO:0043139">
    <property type="term" value="F:5'-3' DNA helicase activity"/>
    <property type="evidence" value="ECO:0007669"/>
    <property type="project" value="UniProtKB-EC"/>
</dbReference>
<feature type="domain" description="DNA helicase Pif1-like DEAD-box helicase" evidence="3">
    <location>
        <begin position="145"/>
        <end position="253"/>
    </location>
</feature>
<keyword evidence="1" id="KW-0067">ATP-binding</keyword>
<keyword evidence="5" id="KW-1185">Reference proteome</keyword>
<comment type="catalytic activity">
    <reaction evidence="1">
        <text>ATP + H2O = ADP + phosphate + H(+)</text>
        <dbReference type="Rhea" id="RHEA:13065"/>
        <dbReference type="ChEBI" id="CHEBI:15377"/>
        <dbReference type="ChEBI" id="CHEBI:15378"/>
        <dbReference type="ChEBI" id="CHEBI:30616"/>
        <dbReference type="ChEBI" id="CHEBI:43474"/>
        <dbReference type="ChEBI" id="CHEBI:456216"/>
        <dbReference type="EC" id="5.6.2.3"/>
    </reaction>
</comment>
<keyword evidence="1" id="KW-0347">Helicase</keyword>
<keyword evidence="1" id="KW-0547">Nucleotide-binding</keyword>
<dbReference type="OrthoDB" id="5578775at2759"/>
<dbReference type="EC" id="5.6.2.3" evidence="1"/>
<accession>A0A197JW58</accession>
<organism evidence="4 5">
    <name type="scientific">Linnemannia elongata AG-77</name>
    <dbReference type="NCBI Taxonomy" id="1314771"/>
    <lineage>
        <taxon>Eukaryota</taxon>
        <taxon>Fungi</taxon>
        <taxon>Fungi incertae sedis</taxon>
        <taxon>Mucoromycota</taxon>
        <taxon>Mortierellomycotina</taxon>
        <taxon>Mortierellomycetes</taxon>
        <taxon>Mortierellales</taxon>
        <taxon>Mortierellaceae</taxon>
        <taxon>Linnemannia</taxon>
    </lineage>
</organism>
<proteinExistence type="inferred from homology"/>
<dbReference type="GO" id="GO:0006281">
    <property type="term" value="P:DNA repair"/>
    <property type="evidence" value="ECO:0007669"/>
    <property type="project" value="UniProtKB-KW"/>
</dbReference>
<evidence type="ECO:0000256" key="1">
    <source>
        <dbReference type="RuleBase" id="RU363044"/>
    </source>
</evidence>
<feature type="region of interest" description="Disordered" evidence="2">
    <location>
        <begin position="69"/>
        <end position="96"/>
    </location>
</feature>
<dbReference type="GO" id="GO:0005524">
    <property type="term" value="F:ATP binding"/>
    <property type="evidence" value="ECO:0007669"/>
    <property type="project" value="UniProtKB-KW"/>
</dbReference>
<reference evidence="4 5" key="1">
    <citation type="submission" date="2016-05" db="EMBL/GenBank/DDBJ databases">
        <title>Genome sequencing reveals origins of a unique bacterial endosymbiosis in the earliest lineages of terrestrial Fungi.</title>
        <authorList>
            <consortium name="DOE Joint Genome Institute"/>
            <person name="Uehling J."/>
            <person name="Gryganskyi A."/>
            <person name="Hameed K."/>
            <person name="Tschaplinski T."/>
            <person name="Misztal P."/>
            <person name="Wu S."/>
            <person name="Desiro A."/>
            <person name="Vande Pol N."/>
            <person name="Du Z.-Y."/>
            <person name="Zienkiewicz A."/>
            <person name="Zienkiewicz K."/>
            <person name="Morin E."/>
            <person name="Tisserant E."/>
            <person name="Splivallo R."/>
            <person name="Hainaut M."/>
            <person name="Henrissat B."/>
            <person name="Ohm R."/>
            <person name="Kuo A."/>
            <person name="Yan J."/>
            <person name="Lipzen A."/>
            <person name="Nolan M."/>
            <person name="Labutti K."/>
            <person name="Barry K."/>
            <person name="Goldstein A."/>
            <person name="Labbe J."/>
            <person name="Schadt C."/>
            <person name="Tuskan G."/>
            <person name="Grigoriev I."/>
            <person name="Martin F."/>
            <person name="Vilgalys R."/>
            <person name="Bonito G."/>
        </authorList>
    </citation>
    <scope>NUCLEOTIDE SEQUENCE [LARGE SCALE GENOMIC DNA]</scope>
    <source>
        <strain evidence="4 5">AG-77</strain>
    </source>
</reference>
<evidence type="ECO:0000256" key="2">
    <source>
        <dbReference type="SAM" id="MobiDB-lite"/>
    </source>
</evidence>
<dbReference type="Proteomes" id="UP000078512">
    <property type="component" value="Unassembled WGS sequence"/>
</dbReference>
<dbReference type="EMBL" id="KV442042">
    <property type="protein sequence ID" value="OAQ29203.1"/>
    <property type="molecule type" value="Genomic_DNA"/>
</dbReference>
<dbReference type="InterPro" id="IPR010285">
    <property type="entry name" value="DNA_helicase_pif1-like_DEAD"/>
</dbReference>
<comment type="similarity">
    <text evidence="1">Belongs to the helicase family.</text>
</comment>
<sequence length="256" mass="27976">MALAGALTMDRLLRMNAPRLHSCLRSGTHSSSRLSRTRNNTTQFTRTFFTNPSRAQQYSAQRILPLNHHGRIPASPTHQASRPTKGRFTNHAGSSRTTPLLRCYSSAAASLSSDFRHSHPHPAPAPPTLDASSLDNTIISQAPLQLSTEQQFLMQQVLHNKKSVFFTGSAGTGKSVLLRQLIENLKEHYKPGQVAVTASTGIAACNIGGCTLHAFAGIGLGNGTVDQLMVKLNENRRAKARWRKTKVLIIDESKFS</sequence>
<dbReference type="STRING" id="1314771.A0A197JW58"/>
<keyword evidence="1" id="KW-0233">DNA recombination</keyword>
<dbReference type="Pfam" id="PF05970">
    <property type="entry name" value="PIF1"/>
    <property type="match status" value="1"/>
</dbReference>
<evidence type="ECO:0000259" key="3">
    <source>
        <dbReference type="Pfam" id="PF05970"/>
    </source>
</evidence>